<comment type="caution">
    <text evidence="2">The sequence shown here is derived from an EMBL/GenBank/DDBJ whole genome shotgun (WGS) entry which is preliminary data.</text>
</comment>
<gene>
    <name evidence="2" type="ORF">Aco03nite_094410</name>
</gene>
<keyword evidence="3" id="KW-1185">Reference proteome</keyword>
<feature type="domain" description="N-acetyltransferase" evidence="1">
    <location>
        <begin position="4"/>
        <end position="154"/>
    </location>
</feature>
<proteinExistence type="predicted"/>
<evidence type="ECO:0000259" key="1">
    <source>
        <dbReference type="PROSITE" id="PS51186"/>
    </source>
</evidence>
<dbReference type="PANTHER" id="PTHR43792:SF16">
    <property type="entry name" value="N-ACETYLTRANSFERASE DOMAIN-CONTAINING PROTEIN"/>
    <property type="match status" value="1"/>
</dbReference>
<evidence type="ECO:0000313" key="3">
    <source>
        <dbReference type="Proteomes" id="UP000612282"/>
    </source>
</evidence>
<accession>A0ABQ3XR94</accession>
<dbReference type="Proteomes" id="UP000612282">
    <property type="component" value="Unassembled WGS sequence"/>
</dbReference>
<reference evidence="2 3" key="1">
    <citation type="submission" date="2021-01" db="EMBL/GenBank/DDBJ databases">
        <title>Whole genome shotgun sequence of Actinoplanes couchii NBRC 106145.</title>
        <authorList>
            <person name="Komaki H."/>
            <person name="Tamura T."/>
        </authorList>
    </citation>
    <scope>NUCLEOTIDE SEQUENCE [LARGE SCALE GENOMIC DNA]</scope>
    <source>
        <strain evidence="2 3">NBRC 106145</strain>
    </source>
</reference>
<name>A0ABQ3XR94_9ACTN</name>
<sequence length="154" mass="16950">MSSVRLRPLTIADAEVIAGWAADPDFRAVADWPDRTPEQYLTFHRGLITSPPPDLLRLGVIHNGDLVGYVDLHGDDPHWRELGFVIGERSRWGAGLGRAAAEAATAHGFDSLNLHEIRAEAATGNHRSLRILHSLGMTRQPHSGPRQRFVLRAG</sequence>
<dbReference type="EMBL" id="BOMG01000118">
    <property type="protein sequence ID" value="GID61037.1"/>
    <property type="molecule type" value="Genomic_DNA"/>
</dbReference>
<dbReference type="Pfam" id="PF13302">
    <property type="entry name" value="Acetyltransf_3"/>
    <property type="match status" value="1"/>
</dbReference>
<dbReference type="InterPro" id="IPR000182">
    <property type="entry name" value="GNAT_dom"/>
</dbReference>
<dbReference type="SUPFAM" id="SSF55729">
    <property type="entry name" value="Acyl-CoA N-acyltransferases (Nat)"/>
    <property type="match status" value="1"/>
</dbReference>
<dbReference type="InterPro" id="IPR016181">
    <property type="entry name" value="Acyl_CoA_acyltransferase"/>
</dbReference>
<organism evidence="2 3">
    <name type="scientific">Actinoplanes couchii</name>
    <dbReference type="NCBI Taxonomy" id="403638"/>
    <lineage>
        <taxon>Bacteria</taxon>
        <taxon>Bacillati</taxon>
        <taxon>Actinomycetota</taxon>
        <taxon>Actinomycetes</taxon>
        <taxon>Micromonosporales</taxon>
        <taxon>Micromonosporaceae</taxon>
        <taxon>Actinoplanes</taxon>
    </lineage>
</organism>
<evidence type="ECO:0000313" key="2">
    <source>
        <dbReference type="EMBL" id="GID61037.1"/>
    </source>
</evidence>
<dbReference type="InterPro" id="IPR051531">
    <property type="entry name" value="N-acetyltransferase"/>
</dbReference>
<dbReference type="PANTHER" id="PTHR43792">
    <property type="entry name" value="GNAT FAMILY, PUTATIVE (AFU_ORTHOLOGUE AFUA_3G00765)-RELATED-RELATED"/>
    <property type="match status" value="1"/>
</dbReference>
<dbReference type="Gene3D" id="3.40.630.30">
    <property type="match status" value="1"/>
</dbReference>
<dbReference type="PROSITE" id="PS51186">
    <property type="entry name" value="GNAT"/>
    <property type="match status" value="1"/>
</dbReference>
<dbReference type="RefSeq" id="WP_203808618.1">
    <property type="nucleotide sequence ID" value="NZ_BAAAQE010000094.1"/>
</dbReference>
<protein>
    <recommendedName>
        <fullName evidence="1">N-acetyltransferase domain-containing protein</fullName>
    </recommendedName>
</protein>